<name>A0A381SW04_9ZZZZ</name>
<dbReference type="EMBL" id="UINC01003656">
    <property type="protein sequence ID" value="SVA08200.1"/>
    <property type="molecule type" value="Genomic_DNA"/>
</dbReference>
<proteinExistence type="predicted"/>
<organism evidence="1">
    <name type="scientific">marine metagenome</name>
    <dbReference type="NCBI Taxonomy" id="408172"/>
    <lineage>
        <taxon>unclassified sequences</taxon>
        <taxon>metagenomes</taxon>
        <taxon>ecological metagenomes</taxon>
    </lineage>
</organism>
<reference evidence="1" key="1">
    <citation type="submission" date="2018-05" db="EMBL/GenBank/DDBJ databases">
        <authorList>
            <person name="Lanie J.A."/>
            <person name="Ng W.-L."/>
            <person name="Kazmierczak K.M."/>
            <person name="Andrzejewski T.M."/>
            <person name="Davidsen T.M."/>
            <person name="Wayne K.J."/>
            <person name="Tettelin H."/>
            <person name="Glass J.I."/>
            <person name="Rusch D."/>
            <person name="Podicherti R."/>
            <person name="Tsui H.-C.T."/>
            <person name="Winkler M.E."/>
        </authorList>
    </citation>
    <scope>NUCLEOTIDE SEQUENCE</scope>
</reference>
<evidence type="ECO:0000313" key="1">
    <source>
        <dbReference type="EMBL" id="SVA08200.1"/>
    </source>
</evidence>
<protein>
    <submittedName>
        <fullName evidence="1">Uncharacterized protein</fullName>
    </submittedName>
</protein>
<gene>
    <name evidence="1" type="ORF">METZ01_LOCUS61054</name>
</gene>
<dbReference type="AlphaFoldDB" id="A0A381SW04"/>
<sequence>MKRCNAFLSMLVLVVGQVVGANEHSQCEPSRWGADDEIGSANLITPASVAEAAKLVTTGRTYSLGITIDSTTPAFPPRSLSLQVVQ</sequence>
<accession>A0A381SW04</accession>
<feature type="non-terminal residue" evidence="1">
    <location>
        <position position="86"/>
    </location>
</feature>